<evidence type="ECO:0000313" key="12">
    <source>
        <dbReference type="Proteomes" id="UP001596139"/>
    </source>
</evidence>
<dbReference type="Gene3D" id="3.30.1380.10">
    <property type="match status" value="1"/>
</dbReference>
<gene>
    <name evidence="11" type="ORF">ACFP4F_05905</name>
</gene>
<feature type="site" description="Transition state stabilizer" evidence="9">
    <location>
        <position position="313"/>
    </location>
</feature>
<dbReference type="InterPro" id="IPR000755">
    <property type="entry name" value="A_A_dipeptidase"/>
</dbReference>
<keyword evidence="6 9" id="KW-0224">Dipeptidase</keyword>
<keyword evidence="5 9" id="KW-0862">Zinc</keyword>
<feature type="domain" description="CN hydrolase" evidence="10">
    <location>
        <begin position="1"/>
        <end position="252"/>
    </location>
</feature>
<keyword evidence="8" id="KW-0961">Cell wall biogenesis/degradation</keyword>
<protein>
    <recommendedName>
        <fullName evidence="9">D-alanyl-D-alanine dipeptidase</fullName>
        <shortName evidence="9">D-Ala-D-Ala dipeptidase</shortName>
        <ecNumber evidence="9">3.4.13.22</ecNumber>
    </recommendedName>
</protein>
<dbReference type="CDD" id="cd07197">
    <property type="entry name" value="nitrilase"/>
    <property type="match status" value="1"/>
</dbReference>
<evidence type="ECO:0000256" key="2">
    <source>
        <dbReference type="ARBA" id="ARBA00022670"/>
    </source>
</evidence>
<organism evidence="11 12">
    <name type="scientific">Streptomyces ochraceiscleroticus</name>
    <dbReference type="NCBI Taxonomy" id="47761"/>
    <lineage>
        <taxon>Bacteria</taxon>
        <taxon>Bacillati</taxon>
        <taxon>Actinomycetota</taxon>
        <taxon>Actinomycetes</taxon>
        <taxon>Kitasatosporales</taxon>
        <taxon>Streptomycetaceae</taxon>
        <taxon>Streptomyces</taxon>
    </lineage>
</organism>
<reference evidence="12" key="1">
    <citation type="journal article" date="2019" name="Int. J. Syst. Evol. Microbiol.">
        <title>The Global Catalogue of Microorganisms (GCM) 10K type strain sequencing project: providing services to taxonomists for standard genome sequencing and annotation.</title>
        <authorList>
            <consortium name="The Broad Institute Genomics Platform"/>
            <consortium name="The Broad Institute Genome Sequencing Center for Infectious Disease"/>
            <person name="Wu L."/>
            <person name="Ma J."/>
        </authorList>
    </citation>
    <scope>NUCLEOTIDE SEQUENCE [LARGE SCALE GENOMIC DNA]</scope>
    <source>
        <strain evidence="12">CGMCC 1.15180</strain>
    </source>
</reference>
<name>A0ABW1MF62_9ACTN</name>
<dbReference type="HAMAP" id="MF_01924">
    <property type="entry name" value="A_A_dipeptidase"/>
    <property type="match status" value="1"/>
</dbReference>
<evidence type="ECO:0000313" key="11">
    <source>
        <dbReference type="EMBL" id="MFC6062073.1"/>
    </source>
</evidence>
<comment type="caution">
    <text evidence="11">The sequence shown here is derived from an EMBL/GenBank/DDBJ whole genome shotgun (WGS) entry which is preliminary data.</text>
</comment>
<dbReference type="PROSITE" id="PS50263">
    <property type="entry name" value="CN_HYDROLASE"/>
    <property type="match status" value="1"/>
</dbReference>
<dbReference type="Proteomes" id="UP001596139">
    <property type="component" value="Unassembled WGS sequence"/>
</dbReference>
<sequence>MIVAAAQFVPVPLAAEANAARMAGLVREAGDRGAGLVVFAELALTGYELDAIAAAPGRYAYVADDPVLAPVAAACRATGTAAVVNCPAPAAGGGLSLTSYVYGPDGALLTRYDKRHLFGPEKAVFTPGRTDGRCTLGGLRIALATCYDTAHPEVWERASADGCGIFLASAFHSDPDRVASGYAKGAREYGLHVVLANGLGPGSAGTACGLSGAWSPEAGRIAGAGDTAGLALADLRERITLMSDPAVAAVPVVECGEPLLDVRTAAPELLVSEIREDPVGAFAYLREGLVERLLRAQEALPDGLRLQLAEGYRPPALQRRYFEEYADELRAAHPEWPPARIRDAASQYVSPPEIAPHSAGGAVDLLLVTAGGAEMDMGSPLNAGPEESAGACFTHAPGLSAEARANRRVLSTALARAGLVNYPTEWWHWSYGDRYWALMTGAEHCLYGRKELSA</sequence>
<comment type="catalytic activity">
    <reaction evidence="1 9">
        <text>D-alanyl-D-alanine + H2O = 2 D-alanine</text>
        <dbReference type="Rhea" id="RHEA:20661"/>
        <dbReference type="ChEBI" id="CHEBI:15377"/>
        <dbReference type="ChEBI" id="CHEBI:57416"/>
        <dbReference type="ChEBI" id="CHEBI:57822"/>
        <dbReference type="EC" id="3.4.13.22"/>
    </reaction>
</comment>
<dbReference type="SUPFAM" id="SSF55166">
    <property type="entry name" value="Hedgehog/DD-peptidase"/>
    <property type="match status" value="1"/>
</dbReference>
<feature type="binding site" evidence="9">
    <location>
        <position position="428"/>
    </location>
    <ligand>
        <name>Zn(2+)</name>
        <dbReference type="ChEBI" id="CHEBI:29105"/>
        <note>catalytic</note>
    </ligand>
</feature>
<dbReference type="InterPro" id="IPR009045">
    <property type="entry name" value="Zn_M74/Hedgehog-like"/>
</dbReference>
<dbReference type="PANTHER" id="PTHR43126:SF2">
    <property type="entry name" value="D-ALANYL-D-ALANINE DIPEPTIDASE"/>
    <property type="match status" value="1"/>
</dbReference>
<dbReference type="Gene3D" id="3.60.110.10">
    <property type="entry name" value="Carbon-nitrogen hydrolase"/>
    <property type="match status" value="1"/>
</dbReference>
<evidence type="ECO:0000259" key="10">
    <source>
        <dbReference type="PROSITE" id="PS50263"/>
    </source>
</evidence>
<dbReference type="EMBL" id="JBHSPX010000002">
    <property type="protein sequence ID" value="MFC6062073.1"/>
    <property type="molecule type" value="Genomic_DNA"/>
</dbReference>
<keyword evidence="4 9" id="KW-0378">Hydrolase</keyword>
<keyword evidence="12" id="KW-1185">Reference proteome</keyword>
<evidence type="ECO:0000256" key="8">
    <source>
        <dbReference type="ARBA" id="ARBA00023316"/>
    </source>
</evidence>
<dbReference type="Pfam" id="PF01427">
    <property type="entry name" value="Peptidase_M15"/>
    <property type="match status" value="1"/>
</dbReference>
<dbReference type="SUPFAM" id="SSF56317">
    <property type="entry name" value="Carbon-nitrogen hydrolase"/>
    <property type="match status" value="1"/>
</dbReference>
<feature type="binding site" evidence="9">
    <location>
        <position position="364"/>
    </location>
    <ligand>
        <name>Zn(2+)</name>
        <dbReference type="ChEBI" id="CHEBI:29105"/>
        <note>catalytic</note>
    </ligand>
</feature>
<evidence type="ECO:0000256" key="9">
    <source>
        <dbReference type="HAMAP-Rule" id="MF_01924"/>
    </source>
</evidence>
<feature type="active site" description="Proton donor/acceptor" evidence="9">
    <location>
        <position position="425"/>
    </location>
</feature>
<dbReference type="RefSeq" id="WP_078648791.1">
    <property type="nucleotide sequence ID" value="NZ_JBHSPX010000002.1"/>
</dbReference>
<evidence type="ECO:0000256" key="6">
    <source>
        <dbReference type="ARBA" id="ARBA00022997"/>
    </source>
</evidence>
<keyword evidence="7 9" id="KW-0482">Metalloprotease</keyword>
<dbReference type="CDD" id="cd14843">
    <property type="entry name" value="D-Ala-D-Ala_dipeptidase_like"/>
    <property type="match status" value="1"/>
</dbReference>
<evidence type="ECO:0000256" key="7">
    <source>
        <dbReference type="ARBA" id="ARBA00023049"/>
    </source>
</evidence>
<feature type="binding site" evidence="9">
    <location>
        <position position="357"/>
    </location>
    <ligand>
        <name>Zn(2+)</name>
        <dbReference type="ChEBI" id="CHEBI:29105"/>
        <note>catalytic</note>
    </ligand>
</feature>
<evidence type="ECO:0000256" key="5">
    <source>
        <dbReference type="ARBA" id="ARBA00022833"/>
    </source>
</evidence>
<evidence type="ECO:0000256" key="3">
    <source>
        <dbReference type="ARBA" id="ARBA00022723"/>
    </source>
</evidence>
<keyword evidence="3 9" id="KW-0479">Metal-binding</keyword>
<proteinExistence type="inferred from homology"/>
<dbReference type="InterPro" id="IPR003010">
    <property type="entry name" value="C-N_Hydrolase"/>
</dbReference>
<evidence type="ECO:0000256" key="4">
    <source>
        <dbReference type="ARBA" id="ARBA00022801"/>
    </source>
</evidence>
<comment type="function">
    <text evidence="9">Catalyzes hydrolysis of the D-alanyl-D-alanine dipeptide.</text>
</comment>
<dbReference type="EC" id="3.4.13.22" evidence="9"/>
<accession>A0ABW1MF62</accession>
<dbReference type="Pfam" id="PF00795">
    <property type="entry name" value="CN_hydrolase"/>
    <property type="match status" value="1"/>
</dbReference>
<dbReference type="InterPro" id="IPR036526">
    <property type="entry name" value="C-N_Hydrolase_sf"/>
</dbReference>
<dbReference type="GO" id="GO:0016787">
    <property type="term" value="F:hydrolase activity"/>
    <property type="evidence" value="ECO:0007669"/>
    <property type="project" value="UniProtKB-KW"/>
</dbReference>
<comment type="cofactor">
    <cofactor evidence="9">
        <name>Zn(2+)</name>
        <dbReference type="ChEBI" id="CHEBI:29105"/>
    </cofactor>
    <text evidence="9">Binds 1 zinc ion per subunit.</text>
</comment>
<keyword evidence="2 9" id="KW-0645">Protease</keyword>
<dbReference type="PANTHER" id="PTHR43126">
    <property type="entry name" value="D-ALANYL-D-ALANINE DIPEPTIDASE"/>
    <property type="match status" value="1"/>
</dbReference>
<comment type="similarity">
    <text evidence="9">Belongs to the peptidase M15D family.</text>
</comment>
<evidence type="ECO:0000256" key="1">
    <source>
        <dbReference type="ARBA" id="ARBA00001362"/>
    </source>
</evidence>